<feature type="domain" description="GH16" evidence="3">
    <location>
        <begin position="14"/>
        <end position="262"/>
    </location>
</feature>
<dbReference type="Proteomes" id="UP001476282">
    <property type="component" value="Unassembled WGS sequence"/>
</dbReference>
<dbReference type="SUPFAM" id="SSF49899">
    <property type="entry name" value="Concanavalin A-like lectins/glucanases"/>
    <property type="match status" value="1"/>
</dbReference>
<organism evidence="4 5">
    <name type="scientific">Haloferula sargassicola</name>
    <dbReference type="NCBI Taxonomy" id="490096"/>
    <lineage>
        <taxon>Bacteria</taxon>
        <taxon>Pseudomonadati</taxon>
        <taxon>Verrucomicrobiota</taxon>
        <taxon>Verrucomicrobiia</taxon>
        <taxon>Verrucomicrobiales</taxon>
        <taxon>Verrucomicrobiaceae</taxon>
        <taxon>Haloferula</taxon>
    </lineage>
</organism>
<dbReference type="InterPro" id="IPR050546">
    <property type="entry name" value="Glycosyl_Hydrlase_16"/>
</dbReference>
<comment type="similarity">
    <text evidence="1">Belongs to the glycosyl hydrolase 16 family.</text>
</comment>
<gene>
    <name evidence="4" type="ORF">Hsar01_02433</name>
</gene>
<dbReference type="CDD" id="cd08023">
    <property type="entry name" value="GH16_laminarinase_like"/>
    <property type="match status" value="1"/>
</dbReference>
<dbReference type="PROSITE" id="PS51762">
    <property type="entry name" value="GH16_2"/>
    <property type="match status" value="1"/>
</dbReference>
<keyword evidence="5" id="KW-1185">Reference proteome</keyword>
<evidence type="ECO:0000313" key="4">
    <source>
        <dbReference type="EMBL" id="GAA5483204.1"/>
    </source>
</evidence>
<sequence>MKAAPPLIALVLATSTGLADLPPAPAGWQLHWHDEFEDPRIDPAKWSPCERNTPDWANTMTRDPRCFEIGGGTLKLVGIVNPDPAGDPSPFLTGGLTSKGKFEFTHGKVVIRARFKSARGAWPALWLLGTGGDWPHCGEIDLMEHLNFDDKVYQTIHSHYANEIDHSRKDPPKDTTVPVDRDDWNTYGAEWSPEKIVFTVNGQPTLTYPRMPEKGPEQWPFDQRFHFILSMQIGGKWVGEPDPADYPAHLEVDWIRVFKKKP</sequence>
<evidence type="ECO:0000256" key="2">
    <source>
        <dbReference type="SAM" id="SignalP"/>
    </source>
</evidence>
<reference evidence="4 5" key="1">
    <citation type="submission" date="2024-02" db="EMBL/GenBank/DDBJ databases">
        <title>Haloferula sargassicola NBRC 104335.</title>
        <authorList>
            <person name="Ichikawa N."/>
            <person name="Katano-Makiyama Y."/>
            <person name="Hidaka K."/>
        </authorList>
    </citation>
    <scope>NUCLEOTIDE SEQUENCE [LARGE SCALE GENOMIC DNA]</scope>
    <source>
        <strain evidence="4 5">NBRC 104335</strain>
    </source>
</reference>
<comment type="caution">
    <text evidence="4">The sequence shown here is derived from an EMBL/GenBank/DDBJ whole genome shotgun (WGS) entry which is preliminary data.</text>
</comment>
<feature type="signal peptide" evidence="2">
    <location>
        <begin position="1"/>
        <end position="19"/>
    </location>
</feature>
<evidence type="ECO:0000313" key="5">
    <source>
        <dbReference type="Proteomes" id="UP001476282"/>
    </source>
</evidence>
<dbReference type="RefSeq" id="WP_353567324.1">
    <property type="nucleotide sequence ID" value="NZ_BAABRI010000012.1"/>
</dbReference>
<name>A0ABP9UPD6_9BACT</name>
<keyword evidence="2" id="KW-0732">Signal</keyword>
<dbReference type="EMBL" id="BAABRI010000012">
    <property type="protein sequence ID" value="GAA5483204.1"/>
    <property type="molecule type" value="Genomic_DNA"/>
</dbReference>
<dbReference type="InterPro" id="IPR013320">
    <property type="entry name" value="ConA-like_dom_sf"/>
</dbReference>
<evidence type="ECO:0000256" key="1">
    <source>
        <dbReference type="ARBA" id="ARBA00006865"/>
    </source>
</evidence>
<dbReference type="Gene3D" id="2.60.120.200">
    <property type="match status" value="1"/>
</dbReference>
<protein>
    <submittedName>
        <fullName evidence="4">Keratan-sulfate endo-1,4-beta-galactosidase</fullName>
    </submittedName>
</protein>
<dbReference type="InterPro" id="IPR000757">
    <property type="entry name" value="Beta-glucanase-like"/>
</dbReference>
<dbReference type="Pfam" id="PF00722">
    <property type="entry name" value="Glyco_hydro_16"/>
    <property type="match status" value="1"/>
</dbReference>
<accession>A0ABP9UPD6</accession>
<dbReference type="PANTHER" id="PTHR10963:SF55">
    <property type="entry name" value="GLYCOSIDE HYDROLASE FAMILY 16 PROTEIN"/>
    <property type="match status" value="1"/>
</dbReference>
<dbReference type="PANTHER" id="PTHR10963">
    <property type="entry name" value="GLYCOSYL HYDROLASE-RELATED"/>
    <property type="match status" value="1"/>
</dbReference>
<feature type="chain" id="PRO_5045552663" evidence="2">
    <location>
        <begin position="20"/>
        <end position="262"/>
    </location>
</feature>
<proteinExistence type="inferred from homology"/>
<evidence type="ECO:0000259" key="3">
    <source>
        <dbReference type="PROSITE" id="PS51762"/>
    </source>
</evidence>